<comment type="caution">
    <text evidence="3">The sequence shown here is derived from an EMBL/GenBank/DDBJ whole genome shotgun (WGS) entry which is preliminary data.</text>
</comment>
<accession>A0ABN8F5W8</accession>
<dbReference type="Proteomes" id="UP000837803">
    <property type="component" value="Unassembled WGS sequence"/>
</dbReference>
<organism evidence="3 4">
    <name type="scientific">Neolewinella maritima</name>
    <dbReference type="NCBI Taxonomy" id="1383882"/>
    <lineage>
        <taxon>Bacteria</taxon>
        <taxon>Pseudomonadati</taxon>
        <taxon>Bacteroidota</taxon>
        <taxon>Saprospiria</taxon>
        <taxon>Saprospirales</taxon>
        <taxon>Lewinellaceae</taxon>
        <taxon>Neolewinella</taxon>
    </lineage>
</organism>
<keyword evidence="1" id="KW-0732">Signal</keyword>
<dbReference type="Pfam" id="PF01522">
    <property type="entry name" value="Polysacc_deac_1"/>
    <property type="match status" value="1"/>
</dbReference>
<evidence type="ECO:0000313" key="4">
    <source>
        <dbReference type="Proteomes" id="UP000837803"/>
    </source>
</evidence>
<dbReference type="EMBL" id="CAKLPZ010000001">
    <property type="protein sequence ID" value="CAH0999525.1"/>
    <property type="molecule type" value="Genomic_DNA"/>
</dbReference>
<dbReference type="CDD" id="cd10918">
    <property type="entry name" value="CE4_NodB_like_5s_6s"/>
    <property type="match status" value="1"/>
</dbReference>
<sequence length="284" mass="32824">MKALAFRLLHQSGCVRLFRFLYQRRRVTILLFHDPSPTAMEMALRYLTRFYRIISLQTYLEARSAGTTDRLPEYSLILTFDDGHRGNYALLPLFEKYGVPATIFLCSAIVDTYRHFWFLDADGVLPVERLKALPNTERLECLGGIQFAEEKEYPTRQALSAREIQRMRPLIDFQSHTRFHSILTTCARARVRASLQGAKERLERDFGLSINALAYPNGDYDTRTVEETRTAGYRCGLTVDHGFNDDDTDLFLLRRLDVNDTEDVHELAVKASGLWQHLKSMHLP</sequence>
<name>A0ABN8F5W8_9BACT</name>
<dbReference type="PROSITE" id="PS51677">
    <property type="entry name" value="NODB"/>
    <property type="match status" value="1"/>
</dbReference>
<keyword evidence="4" id="KW-1185">Reference proteome</keyword>
<dbReference type="InterPro" id="IPR051398">
    <property type="entry name" value="Polysacch_Deacetylase"/>
</dbReference>
<dbReference type="SUPFAM" id="SSF88713">
    <property type="entry name" value="Glycoside hydrolase/deacetylase"/>
    <property type="match status" value="1"/>
</dbReference>
<reference evidence="3" key="1">
    <citation type="submission" date="2021-12" db="EMBL/GenBank/DDBJ databases">
        <authorList>
            <person name="Rodrigo-Torres L."/>
            <person name="Arahal R. D."/>
            <person name="Lucena T."/>
        </authorList>
    </citation>
    <scope>NUCLEOTIDE SEQUENCE</scope>
    <source>
        <strain evidence="3">CECT 8419</strain>
    </source>
</reference>
<proteinExistence type="predicted"/>
<dbReference type="Gene3D" id="3.20.20.370">
    <property type="entry name" value="Glycoside hydrolase/deacetylase"/>
    <property type="match status" value="1"/>
</dbReference>
<dbReference type="RefSeq" id="WP_238749705.1">
    <property type="nucleotide sequence ID" value="NZ_CAKLPZ010000001.1"/>
</dbReference>
<dbReference type="PANTHER" id="PTHR34216:SF7">
    <property type="entry name" value="POLY-BETA-1,6-N-ACETYL-D-GLUCOSAMINE N-DEACETYLASE"/>
    <property type="match status" value="1"/>
</dbReference>
<dbReference type="InterPro" id="IPR011330">
    <property type="entry name" value="Glyco_hydro/deAcase_b/a-brl"/>
</dbReference>
<dbReference type="InterPro" id="IPR002509">
    <property type="entry name" value="NODB_dom"/>
</dbReference>
<gene>
    <name evidence="3" type="ORF">LEM8419_00825</name>
</gene>
<evidence type="ECO:0000256" key="1">
    <source>
        <dbReference type="ARBA" id="ARBA00022729"/>
    </source>
</evidence>
<evidence type="ECO:0000259" key="2">
    <source>
        <dbReference type="PROSITE" id="PS51677"/>
    </source>
</evidence>
<dbReference type="PANTHER" id="PTHR34216">
    <property type="match status" value="1"/>
</dbReference>
<evidence type="ECO:0000313" key="3">
    <source>
        <dbReference type="EMBL" id="CAH0999525.1"/>
    </source>
</evidence>
<feature type="domain" description="NodB homology" evidence="2">
    <location>
        <begin position="74"/>
        <end position="284"/>
    </location>
</feature>
<protein>
    <recommendedName>
        <fullName evidence="2">NodB homology domain-containing protein</fullName>
    </recommendedName>
</protein>